<sequence length="31" mass="3761">MCNRCFWIEEVGLFLRDFKASTGHPNFETRR</sequence>
<reference evidence="1 2" key="1">
    <citation type="journal article" date="2014" name="Science">
        <title>Plant genetics. Early allopolyploid evolution in the post-Neolithic Brassica napus oilseed genome.</title>
        <authorList>
            <person name="Chalhoub B."/>
            <person name="Denoeud F."/>
            <person name="Liu S."/>
            <person name="Parkin I.A."/>
            <person name="Tang H."/>
            <person name="Wang X."/>
            <person name="Chiquet J."/>
            <person name="Belcram H."/>
            <person name="Tong C."/>
            <person name="Samans B."/>
            <person name="Correa M."/>
            <person name="Da Silva C."/>
            <person name="Just J."/>
            <person name="Falentin C."/>
            <person name="Koh C.S."/>
            <person name="Le Clainche I."/>
            <person name="Bernard M."/>
            <person name="Bento P."/>
            <person name="Noel B."/>
            <person name="Labadie K."/>
            <person name="Alberti A."/>
            <person name="Charles M."/>
            <person name="Arnaud D."/>
            <person name="Guo H."/>
            <person name="Daviaud C."/>
            <person name="Alamery S."/>
            <person name="Jabbari K."/>
            <person name="Zhao M."/>
            <person name="Edger P.P."/>
            <person name="Chelaifa H."/>
            <person name="Tack D."/>
            <person name="Lassalle G."/>
            <person name="Mestiri I."/>
            <person name="Schnel N."/>
            <person name="Le Paslier M.C."/>
            <person name="Fan G."/>
            <person name="Renault V."/>
            <person name="Bayer P.E."/>
            <person name="Golicz A.A."/>
            <person name="Manoli S."/>
            <person name="Lee T.H."/>
            <person name="Thi V.H."/>
            <person name="Chalabi S."/>
            <person name="Hu Q."/>
            <person name="Fan C."/>
            <person name="Tollenaere R."/>
            <person name="Lu Y."/>
            <person name="Battail C."/>
            <person name="Shen J."/>
            <person name="Sidebottom C.H."/>
            <person name="Wang X."/>
            <person name="Canaguier A."/>
            <person name="Chauveau A."/>
            <person name="Berard A."/>
            <person name="Deniot G."/>
            <person name="Guan M."/>
            <person name="Liu Z."/>
            <person name="Sun F."/>
            <person name="Lim Y.P."/>
            <person name="Lyons E."/>
            <person name="Town C.D."/>
            <person name="Bancroft I."/>
            <person name="Wang X."/>
            <person name="Meng J."/>
            <person name="Ma J."/>
            <person name="Pires J.C."/>
            <person name="King G.J."/>
            <person name="Brunel D."/>
            <person name="Delourme R."/>
            <person name="Renard M."/>
            <person name="Aury J.M."/>
            <person name="Adams K.L."/>
            <person name="Batley J."/>
            <person name="Snowdon R.J."/>
            <person name="Tost J."/>
            <person name="Edwards D."/>
            <person name="Zhou Y."/>
            <person name="Hua W."/>
            <person name="Sharpe A.G."/>
            <person name="Paterson A.H."/>
            <person name="Guan C."/>
            <person name="Wincker P."/>
        </authorList>
    </citation>
    <scope>NUCLEOTIDE SEQUENCE [LARGE SCALE GENOMIC DNA]</scope>
    <source>
        <strain evidence="2">cv. Darmor-bzh</strain>
    </source>
</reference>
<dbReference type="EMBL" id="LK032214">
    <property type="protein sequence ID" value="CDY28130.1"/>
    <property type="molecule type" value="Genomic_DNA"/>
</dbReference>
<proteinExistence type="predicted"/>
<dbReference type="Gramene" id="CDY28130">
    <property type="protein sequence ID" value="CDY28130"/>
    <property type="gene ID" value="GSBRNA2T00039099001"/>
</dbReference>
<evidence type="ECO:0000313" key="2">
    <source>
        <dbReference type="Proteomes" id="UP000028999"/>
    </source>
</evidence>
<organism evidence="1 2">
    <name type="scientific">Brassica napus</name>
    <name type="common">Rape</name>
    <dbReference type="NCBI Taxonomy" id="3708"/>
    <lineage>
        <taxon>Eukaryota</taxon>
        <taxon>Viridiplantae</taxon>
        <taxon>Streptophyta</taxon>
        <taxon>Embryophyta</taxon>
        <taxon>Tracheophyta</taxon>
        <taxon>Spermatophyta</taxon>
        <taxon>Magnoliopsida</taxon>
        <taxon>eudicotyledons</taxon>
        <taxon>Gunneridae</taxon>
        <taxon>Pentapetalae</taxon>
        <taxon>rosids</taxon>
        <taxon>malvids</taxon>
        <taxon>Brassicales</taxon>
        <taxon>Brassicaceae</taxon>
        <taxon>Brassiceae</taxon>
        <taxon>Brassica</taxon>
    </lineage>
</organism>
<gene>
    <name evidence="1" type="primary">BnaC06g03110D</name>
    <name evidence="1" type="ORF">GSBRNA2T00039099001</name>
</gene>
<dbReference type="PaxDb" id="3708-A0A078GNM2"/>
<evidence type="ECO:0000313" key="1">
    <source>
        <dbReference type="EMBL" id="CDY28130.1"/>
    </source>
</evidence>
<accession>A0A078GNM2</accession>
<keyword evidence="2" id="KW-1185">Reference proteome</keyword>
<protein>
    <submittedName>
        <fullName evidence="1">BnaC06g03110D protein</fullName>
    </submittedName>
</protein>
<name>A0A078GNM2_BRANA</name>
<dbReference type="AlphaFoldDB" id="A0A078GNM2"/>
<dbReference type="Proteomes" id="UP000028999">
    <property type="component" value="Unassembled WGS sequence"/>
</dbReference>